<name>A0A834R9D0_SARSC</name>
<evidence type="ECO:0000256" key="3">
    <source>
        <dbReference type="ARBA" id="ARBA00022777"/>
    </source>
</evidence>
<gene>
    <name evidence="5" type="ORF">SSS_5109</name>
</gene>
<dbReference type="EnsemblMetazoa" id="SSS_5109s_mrna">
    <property type="protein sequence ID" value="KAF7492632.1"/>
    <property type="gene ID" value="SSS_5109"/>
</dbReference>
<dbReference type="PANTHER" id="PTHR23117">
    <property type="entry name" value="GUANYLATE KINASE-RELATED"/>
    <property type="match status" value="1"/>
</dbReference>
<reference evidence="7" key="1">
    <citation type="journal article" date="2020" name="PLoS Negl. Trop. Dis.">
        <title>High-quality nuclear genome for Sarcoptes scabiei-A critical resource for a neglected parasite.</title>
        <authorList>
            <person name="Korhonen P.K."/>
            <person name="Gasser R.B."/>
            <person name="Ma G."/>
            <person name="Wang T."/>
            <person name="Stroehlein A.J."/>
            <person name="Young N.D."/>
            <person name="Ang C.S."/>
            <person name="Fernando D.D."/>
            <person name="Lu H.C."/>
            <person name="Taylor S."/>
            <person name="Reynolds S.L."/>
            <person name="Mofiz E."/>
            <person name="Najaraj S.H."/>
            <person name="Gowda H."/>
            <person name="Madugundu A."/>
            <person name="Renuse S."/>
            <person name="Holt D."/>
            <person name="Pandey A."/>
            <person name="Papenfuss A.T."/>
            <person name="Fischer K."/>
        </authorList>
    </citation>
    <scope>NUCLEOTIDE SEQUENCE [LARGE SCALE GENOMIC DNA]</scope>
</reference>
<keyword evidence="7" id="KW-1185">Reference proteome</keyword>
<keyword evidence="2" id="KW-0808">Transferase</keyword>
<evidence type="ECO:0000313" key="6">
    <source>
        <dbReference type="EnsemblMetazoa" id="KAF7492632.1"/>
    </source>
</evidence>
<dbReference type="GO" id="GO:0004385">
    <property type="term" value="F:GMP kinase activity"/>
    <property type="evidence" value="ECO:0007669"/>
    <property type="project" value="TreeGrafter"/>
</dbReference>
<evidence type="ECO:0000256" key="2">
    <source>
        <dbReference type="ARBA" id="ARBA00022679"/>
    </source>
</evidence>
<dbReference type="SMART" id="SM00072">
    <property type="entry name" value="GuKc"/>
    <property type="match status" value="1"/>
</dbReference>
<dbReference type="PANTHER" id="PTHR23117:SF13">
    <property type="entry name" value="GUANYLATE KINASE"/>
    <property type="match status" value="1"/>
</dbReference>
<proteinExistence type="inferred from homology"/>
<dbReference type="PROSITE" id="PS50052">
    <property type="entry name" value="GUANYLATE_KINASE_2"/>
    <property type="match status" value="1"/>
</dbReference>
<reference evidence="6" key="3">
    <citation type="submission" date="2022-06" db="UniProtKB">
        <authorList>
            <consortium name="EnsemblMetazoa"/>
        </authorList>
    </citation>
    <scope>IDENTIFICATION</scope>
</reference>
<dbReference type="OrthoDB" id="6334211at2759"/>
<evidence type="ECO:0000313" key="5">
    <source>
        <dbReference type="EMBL" id="KAF7492632.1"/>
    </source>
</evidence>
<dbReference type="EMBL" id="WVUK01000056">
    <property type="protein sequence ID" value="KAF7492632.1"/>
    <property type="molecule type" value="Genomic_DNA"/>
</dbReference>
<evidence type="ECO:0000313" key="7">
    <source>
        <dbReference type="Proteomes" id="UP000070412"/>
    </source>
</evidence>
<comment type="similarity">
    <text evidence="1">Belongs to the guanylate kinase family.</text>
</comment>
<dbReference type="SUPFAM" id="SSF52540">
    <property type="entry name" value="P-loop containing nucleoside triphosphate hydrolases"/>
    <property type="match status" value="1"/>
</dbReference>
<evidence type="ECO:0000256" key="1">
    <source>
        <dbReference type="ARBA" id="ARBA00005790"/>
    </source>
</evidence>
<feature type="domain" description="Guanylate kinase-like" evidence="4">
    <location>
        <begin position="86"/>
        <end position="289"/>
    </location>
</feature>
<organism evidence="5">
    <name type="scientific">Sarcoptes scabiei</name>
    <name type="common">Itch mite</name>
    <name type="synonym">Acarus scabiei</name>
    <dbReference type="NCBI Taxonomy" id="52283"/>
    <lineage>
        <taxon>Eukaryota</taxon>
        <taxon>Metazoa</taxon>
        <taxon>Ecdysozoa</taxon>
        <taxon>Arthropoda</taxon>
        <taxon>Chelicerata</taxon>
        <taxon>Arachnida</taxon>
        <taxon>Acari</taxon>
        <taxon>Acariformes</taxon>
        <taxon>Sarcoptiformes</taxon>
        <taxon>Astigmata</taxon>
        <taxon>Psoroptidia</taxon>
        <taxon>Sarcoptoidea</taxon>
        <taxon>Sarcoptidae</taxon>
        <taxon>Sarcoptinae</taxon>
        <taxon>Sarcoptes</taxon>
    </lineage>
</organism>
<dbReference type="InterPro" id="IPR008144">
    <property type="entry name" value="Guanylate_kin-like_dom"/>
</dbReference>
<dbReference type="CDD" id="cd00071">
    <property type="entry name" value="GMPK"/>
    <property type="match status" value="1"/>
</dbReference>
<dbReference type="GO" id="GO:0005829">
    <property type="term" value="C:cytosol"/>
    <property type="evidence" value="ECO:0007669"/>
    <property type="project" value="TreeGrafter"/>
</dbReference>
<protein>
    <submittedName>
        <fullName evidence="5">Guanylate kinase</fullName>
    </submittedName>
</protein>
<reference evidence="5" key="2">
    <citation type="submission" date="2020-01" db="EMBL/GenBank/DDBJ databases">
        <authorList>
            <person name="Korhonen P.K.K."/>
            <person name="Guangxu M.G."/>
            <person name="Wang T.W."/>
            <person name="Stroehlein A.J.S."/>
            <person name="Young N.D."/>
            <person name="Ang C.-S.A."/>
            <person name="Fernando D.W.F."/>
            <person name="Lu H.L."/>
            <person name="Taylor S.T."/>
            <person name="Ehtesham M.E.M."/>
            <person name="Najaraj S.H.N."/>
            <person name="Harsha G.H.G."/>
            <person name="Madugundu A.M."/>
            <person name="Renuse S.R."/>
            <person name="Holt D.H."/>
            <person name="Pandey A.P."/>
            <person name="Papenfuss A.P."/>
            <person name="Gasser R.B.G."/>
            <person name="Fischer K.F."/>
        </authorList>
    </citation>
    <scope>NUCLEOTIDE SEQUENCE</scope>
    <source>
        <strain evidence="5">SSS_KF_BRIS2020</strain>
    </source>
</reference>
<dbReference type="AlphaFoldDB" id="A0A834R9D0"/>
<dbReference type="InterPro" id="IPR008145">
    <property type="entry name" value="GK/Ca_channel_bsu"/>
</dbReference>
<evidence type="ECO:0000259" key="4">
    <source>
        <dbReference type="PROSITE" id="PS50052"/>
    </source>
</evidence>
<dbReference type="Pfam" id="PF00625">
    <property type="entry name" value="Guanylate_kin"/>
    <property type="match status" value="1"/>
</dbReference>
<dbReference type="Proteomes" id="UP000070412">
    <property type="component" value="Unassembled WGS sequence"/>
</dbReference>
<sequence>MNLYHNIMNSSLQMVRWIIKQNATNHFNQSLDYKLFSRFFNSSLSSLRSKRNFLNFNMERDKELKRQPNASSIRSRGFSSINFAKYRIIVICGPSGSGKTTLIQMLHQEFDSHLKFCVSHTTRKMRTDEEEGRSYYYIDRLTFEEMIANNEFVEYSMFSGNYYGTSYKELIDHENSNQVSLLDVDIRGVINLKKNNLNAKFIFIRPPSMEFLVSISLPILYEISFSKNFISTYGNANLMKRGTENLETINTRLEHALEDMRIAEQVRFDLVIENIDLKKSYEILREFFKKHMLRRIPEDKLR</sequence>
<dbReference type="Gene3D" id="3.40.50.300">
    <property type="entry name" value="P-loop containing nucleotide triphosphate hydrolases"/>
    <property type="match status" value="1"/>
</dbReference>
<keyword evidence="3 5" id="KW-0418">Kinase</keyword>
<dbReference type="InterPro" id="IPR027417">
    <property type="entry name" value="P-loop_NTPase"/>
</dbReference>
<accession>A0A834R9D0</accession>
<dbReference type="PROSITE" id="PS00856">
    <property type="entry name" value="GUANYLATE_KINASE_1"/>
    <property type="match status" value="1"/>
</dbReference>
<dbReference type="InterPro" id="IPR020590">
    <property type="entry name" value="Guanylate_kinase_CS"/>
</dbReference>